<gene>
    <name evidence="1" type="ORF">SAY87_001441</name>
</gene>
<keyword evidence="2" id="KW-1185">Reference proteome</keyword>
<dbReference type="Proteomes" id="UP001345219">
    <property type="component" value="Chromosome 1"/>
</dbReference>
<dbReference type="EMBL" id="JAXIOK010000023">
    <property type="protein sequence ID" value="KAK4743440.1"/>
    <property type="molecule type" value="Genomic_DNA"/>
</dbReference>
<reference evidence="1 2" key="1">
    <citation type="journal article" date="2023" name="Hortic Res">
        <title>Pangenome of water caltrop reveals structural variations and asymmetric subgenome divergence after allopolyploidization.</title>
        <authorList>
            <person name="Zhang X."/>
            <person name="Chen Y."/>
            <person name="Wang L."/>
            <person name="Yuan Y."/>
            <person name="Fang M."/>
            <person name="Shi L."/>
            <person name="Lu R."/>
            <person name="Comes H.P."/>
            <person name="Ma Y."/>
            <person name="Chen Y."/>
            <person name="Huang G."/>
            <person name="Zhou Y."/>
            <person name="Zheng Z."/>
            <person name="Qiu Y."/>
        </authorList>
    </citation>
    <scope>NUCLEOTIDE SEQUENCE [LARGE SCALE GENOMIC DNA]</scope>
    <source>
        <tissue evidence="1">Roots</tissue>
    </source>
</reference>
<proteinExistence type="predicted"/>
<organism evidence="1 2">
    <name type="scientific">Trapa incisa</name>
    <dbReference type="NCBI Taxonomy" id="236973"/>
    <lineage>
        <taxon>Eukaryota</taxon>
        <taxon>Viridiplantae</taxon>
        <taxon>Streptophyta</taxon>
        <taxon>Embryophyta</taxon>
        <taxon>Tracheophyta</taxon>
        <taxon>Spermatophyta</taxon>
        <taxon>Magnoliopsida</taxon>
        <taxon>eudicotyledons</taxon>
        <taxon>Gunneridae</taxon>
        <taxon>Pentapetalae</taxon>
        <taxon>rosids</taxon>
        <taxon>malvids</taxon>
        <taxon>Myrtales</taxon>
        <taxon>Lythraceae</taxon>
        <taxon>Trapa</taxon>
    </lineage>
</organism>
<comment type="caution">
    <text evidence="1">The sequence shown here is derived from an EMBL/GenBank/DDBJ whole genome shotgun (WGS) entry which is preliminary data.</text>
</comment>
<protein>
    <submittedName>
        <fullName evidence="1">Uncharacterized protein</fullName>
    </submittedName>
</protein>
<evidence type="ECO:0000313" key="1">
    <source>
        <dbReference type="EMBL" id="KAK4743440.1"/>
    </source>
</evidence>
<accession>A0AAN7JHM3</accession>
<evidence type="ECO:0000313" key="2">
    <source>
        <dbReference type="Proteomes" id="UP001345219"/>
    </source>
</evidence>
<name>A0AAN7JHM3_9MYRT</name>
<sequence length="120" mass="13633">MIKQFPDDAKKQGLHGILKLRRANSKTIDPRRTNIWKDLLCSRGNAGKSISGKALRTVMLSLKMRESLNLLPFLSMNPYPYPSRVDSDAQVVRPIVHLYPIITVHLGKDTRRQRGINEGI</sequence>
<dbReference type="AlphaFoldDB" id="A0AAN7JHM3"/>